<dbReference type="Proteomes" id="UP001519887">
    <property type="component" value="Unassembled WGS sequence"/>
</dbReference>
<name>A0ABS7CIR9_9BACL</name>
<dbReference type="SUPFAM" id="SSF47336">
    <property type="entry name" value="ACP-like"/>
    <property type="match status" value="1"/>
</dbReference>
<evidence type="ECO:0000313" key="3">
    <source>
        <dbReference type="Proteomes" id="UP001519887"/>
    </source>
</evidence>
<dbReference type="EMBL" id="JAHZIK010002496">
    <property type="protein sequence ID" value="MBW7460838.1"/>
    <property type="molecule type" value="Genomic_DNA"/>
</dbReference>
<feature type="domain" description="Carrier" evidence="1">
    <location>
        <begin position="10"/>
        <end position="93"/>
    </location>
</feature>
<protein>
    <submittedName>
        <fullName evidence="2">Acyl carrier protein</fullName>
    </submittedName>
</protein>
<comment type="caution">
    <text evidence="2">The sequence shown here is derived from an EMBL/GenBank/DDBJ whole genome shotgun (WGS) entry which is preliminary data.</text>
</comment>
<evidence type="ECO:0000259" key="1">
    <source>
        <dbReference type="PROSITE" id="PS50075"/>
    </source>
</evidence>
<dbReference type="PROSITE" id="PS50075">
    <property type="entry name" value="CARRIER"/>
    <property type="match status" value="1"/>
</dbReference>
<sequence>MNEQAFTLEQIKDVVKRKLIIERLEMEDITAEDIDDEMELFGDGLGLDSIEAFEVMVGMEVVYGVKVEGIPIDDLKVHLRCVNSIAGFIDNRLREKA</sequence>
<dbReference type="InterPro" id="IPR009081">
    <property type="entry name" value="PP-bd_ACP"/>
</dbReference>
<organism evidence="2 3">
    <name type="scientific">Paenibacillus sepulcri</name>
    <dbReference type="NCBI Taxonomy" id="359917"/>
    <lineage>
        <taxon>Bacteria</taxon>
        <taxon>Bacillati</taxon>
        <taxon>Bacillota</taxon>
        <taxon>Bacilli</taxon>
        <taxon>Bacillales</taxon>
        <taxon>Paenibacillaceae</taxon>
        <taxon>Paenibacillus</taxon>
    </lineage>
</organism>
<accession>A0ABS7CIR9</accession>
<dbReference type="RefSeq" id="WP_210043884.1">
    <property type="nucleotide sequence ID" value="NZ_JBHLVU010000001.1"/>
</dbReference>
<reference evidence="2 3" key="1">
    <citation type="submission" date="2021-07" db="EMBL/GenBank/DDBJ databases">
        <title>Paenibacillus radiodurans sp. nov., isolated from the southeastern edge of Tengger Desert.</title>
        <authorList>
            <person name="Zhang G."/>
        </authorList>
    </citation>
    <scope>NUCLEOTIDE SEQUENCE [LARGE SCALE GENOMIC DNA]</scope>
    <source>
        <strain evidence="2 3">CCM 7311</strain>
    </source>
</reference>
<dbReference type="InterPro" id="IPR036736">
    <property type="entry name" value="ACP-like_sf"/>
</dbReference>
<evidence type="ECO:0000313" key="2">
    <source>
        <dbReference type="EMBL" id="MBW7460838.1"/>
    </source>
</evidence>
<gene>
    <name evidence="2" type="ORF">K0U00_42935</name>
</gene>
<keyword evidence="3" id="KW-1185">Reference proteome</keyword>
<dbReference type="Pfam" id="PF00550">
    <property type="entry name" value="PP-binding"/>
    <property type="match status" value="1"/>
</dbReference>
<proteinExistence type="predicted"/>
<dbReference type="Gene3D" id="1.10.1200.10">
    <property type="entry name" value="ACP-like"/>
    <property type="match status" value="1"/>
</dbReference>